<feature type="compositionally biased region" description="Polar residues" evidence="1">
    <location>
        <begin position="578"/>
        <end position="587"/>
    </location>
</feature>
<sequence length="755" mass="85093">MAGLLDLLNADEILNRQQQQREKQTRGQEDSQAHHQQDLHTVSHNHCFGSAQYHDQKSPRAFITPPPTYSWKGNSTANFTDPLSSIKSENQLASSMSSINSSPIELERNMSMVIKQESTRDVNTAFSSVSPQQPCSPSKLSVTETGLLSSFTPKSVAANKSALPSDSHKPLFQLRDKIPKSKINKRILANKRFVKFAIRRKYSTKKKISDTRQSKLHIKSLKAGIKIKLTKCDDLFSLYHCLIPFTDERKIYSLFKDDTAIREYNETVAEYANTSDIKSQSNNNMNKCLVSKGLQLIDNNVVDLTEYSNKIIKSFTSESNQSTPTFNSLDTAVNTLFNSKEFTLVRITRSTTDDIHGSSILKLETATPGDYTLIDDEENSDEMLHSLGNQGEVPNNLFFKKIIARPRYKSNMKIYFIPCDRVNYSLYTDCRSFERDLFNGILQVAFEDLEQCLCHGIKGLDKVDADDVSGVKRVFGFARNVYCTFPVEDALKRFKLSLIESLKSGMEEEMGEDDVVEEANDLVRDIPTFHGITTPQTQTLPPPQVESPLGINPIQNQTTPQQSQQSQQQRQQQRQQQHAFNSLQSPQYPVPSSIPQPPFASRSFSFDGHFGGKTLQPHHSWPQADSKKQSPVAFVNNSVSPRQQGLSYPPPPAIAPTTKFSSIDVPRRLSLPQQPLRSLAAPVHNEYVQLPPLVTLPQTPRTSIIKEDHLTFSPVALQQSPPTQSYYSSRILPPLNTMSTMPMPRGQYFHFQPRS</sequence>
<feature type="compositionally biased region" description="Low complexity" evidence="1">
    <location>
        <begin position="551"/>
        <end position="577"/>
    </location>
</feature>
<protein>
    <submittedName>
        <fullName evidence="2">Uncharacterized protein</fullName>
    </submittedName>
</protein>
<evidence type="ECO:0000256" key="1">
    <source>
        <dbReference type="SAM" id="MobiDB-lite"/>
    </source>
</evidence>
<evidence type="ECO:0000313" key="3">
    <source>
        <dbReference type="Proteomes" id="UP000590412"/>
    </source>
</evidence>
<evidence type="ECO:0000313" key="2">
    <source>
        <dbReference type="EMBL" id="KAF6058909.1"/>
    </source>
</evidence>
<feature type="compositionally biased region" description="Pro residues" evidence="1">
    <location>
        <begin position="588"/>
        <end position="598"/>
    </location>
</feature>
<dbReference type="Proteomes" id="UP000590412">
    <property type="component" value="Unassembled WGS sequence"/>
</dbReference>
<name>A0A8X7NNH3_CANPA</name>
<feature type="region of interest" description="Disordered" evidence="1">
    <location>
        <begin position="531"/>
        <end position="630"/>
    </location>
</feature>
<feature type="region of interest" description="Disordered" evidence="1">
    <location>
        <begin position="17"/>
        <end position="37"/>
    </location>
</feature>
<dbReference type="AlphaFoldDB" id="A0A8X7NNH3"/>
<accession>A0A8X7NNH3</accession>
<organism evidence="2 3">
    <name type="scientific">Candida parapsilosis</name>
    <name type="common">Yeast</name>
    <dbReference type="NCBI Taxonomy" id="5480"/>
    <lineage>
        <taxon>Eukaryota</taxon>
        <taxon>Fungi</taxon>
        <taxon>Dikarya</taxon>
        <taxon>Ascomycota</taxon>
        <taxon>Saccharomycotina</taxon>
        <taxon>Pichiomycetes</taxon>
        <taxon>Debaryomycetaceae</taxon>
        <taxon>Candida/Lodderomyces clade</taxon>
        <taxon>Candida</taxon>
    </lineage>
</organism>
<feature type="compositionally biased region" description="Basic and acidic residues" evidence="1">
    <location>
        <begin position="19"/>
        <end position="37"/>
    </location>
</feature>
<gene>
    <name evidence="2" type="ORF">FOB60_000491</name>
</gene>
<dbReference type="OrthoDB" id="3980854at2759"/>
<dbReference type="EMBL" id="JABWAB010000001">
    <property type="protein sequence ID" value="KAF6058909.1"/>
    <property type="molecule type" value="Genomic_DNA"/>
</dbReference>
<reference evidence="2" key="1">
    <citation type="submission" date="2020-03" db="EMBL/GenBank/DDBJ databases">
        <title>FDA dAtabase for Regulatory Grade micrObial Sequences (FDA-ARGOS): Supporting development and validation of Infectious Disease Dx tests.</title>
        <authorList>
            <person name="Campos J."/>
            <person name="Goldberg B."/>
            <person name="Tallon L."/>
            <person name="Sadzewicz L."/>
            <person name="Vavikolanu K."/>
            <person name="Mehta A."/>
            <person name="Aluvathingal J."/>
            <person name="Nadendla S."/>
            <person name="Nandy P."/>
            <person name="Geyer C."/>
            <person name="Yan Y."/>
            <person name="Sichtig H."/>
        </authorList>
    </citation>
    <scope>NUCLEOTIDE SEQUENCE [LARGE SCALE GENOMIC DNA]</scope>
    <source>
        <strain evidence="2">FDAARGOS_652</strain>
    </source>
</reference>
<proteinExistence type="predicted"/>
<comment type="caution">
    <text evidence="2">The sequence shown here is derived from an EMBL/GenBank/DDBJ whole genome shotgun (WGS) entry which is preliminary data.</text>
</comment>